<dbReference type="NCBIfam" id="NF000840">
    <property type="entry name" value="PRK00071.1-3"/>
    <property type="match status" value="1"/>
</dbReference>
<dbReference type="InterPro" id="IPR005248">
    <property type="entry name" value="NadD/NMNAT"/>
</dbReference>
<proteinExistence type="inferred from homology"/>
<evidence type="ECO:0000256" key="11">
    <source>
        <dbReference type="HAMAP-Rule" id="MF_00244"/>
    </source>
</evidence>
<protein>
    <recommendedName>
        <fullName evidence="11">Probable nicotinate-nucleotide adenylyltransferase</fullName>
        <ecNumber evidence="11">2.7.7.18</ecNumber>
    </recommendedName>
    <alternativeName>
        <fullName evidence="11">Deamido-NAD(+) diphosphorylase</fullName>
    </alternativeName>
    <alternativeName>
        <fullName evidence="11">Deamido-NAD(+) pyrophosphorylase</fullName>
    </alternativeName>
    <alternativeName>
        <fullName evidence="11">Nicotinate mononucleotide adenylyltransferase</fullName>
        <shortName evidence="11">NaMN adenylyltransferase</shortName>
    </alternativeName>
</protein>
<comment type="pathway">
    <text evidence="2 11">Cofactor biosynthesis; NAD(+) biosynthesis; deamido-NAD(+) from nicotinate D-ribonucleotide: step 1/1.</text>
</comment>
<dbReference type="PANTHER" id="PTHR39321:SF3">
    <property type="entry name" value="PHOSPHOPANTETHEINE ADENYLYLTRANSFERASE"/>
    <property type="match status" value="1"/>
</dbReference>
<gene>
    <name evidence="11 13" type="primary">nadD</name>
    <name evidence="13" type="ORF">ENI26_01135</name>
</gene>
<dbReference type="PANTHER" id="PTHR39321">
    <property type="entry name" value="NICOTINATE-NUCLEOTIDE ADENYLYLTRANSFERASE-RELATED"/>
    <property type="match status" value="1"/>
</dbReference>
<dbReference type="Proteomes" id="UP000886384">
    <property type="component" value="Unassembled WGS sequence"/>
</dbReference>
<dbReference type="Gene3D" id="3.40.50.620">
    <property type="entry name" value="HUPs"/>
    <property type="match status" value="1"/>
</dbReference>
<dbReference type="NCBIfam" id="NF000839">
    <property type="entry name" value="PRK00071.1-1"/>
    <property type="match status" value="1"/>
</dbReference>
<keyword evidence="6 11" id="KW-0548">Nucleotidyltransferase</keyword>
<evidence type="ECO:0000256" key="7">
    <source>
        <dbReference type="ARBA" id="ARBA00022741"/>
    </source>
</evidence>
<dbReference type="EC" id="2.7.7.18" evidence="11"/>
<evidence type="ECO:0000256" key="5">
    <source>
        <dbReference type="ARBA" id="ARBA00022679"/>
    </source>
</evidence>
<comment type="caution">
    <text evidence="13">The sequence shown here is derived from an EMBL/GenBank/DDBJ whole genome shotgun (WGS) entry which is preliminary data.</text>
</comment>
<dbReference type="NCBIfam" id="TIGR00125">
    <property type="entry name" value="cyt_tran_rel"/>
    <property type="match status" value="1"/>
</dbReference>
<evidence type="ECO:0000256" key="10">
    <source>
        <dbReference type="ARBA" id="ARBA00048721"/>
    </source>
</evidence>
<evidence type="ECO:0000256" key="3">
    <source>
        <dbReference type="ARBA" id="ARBA00009014"/>
    </source>
</evidence>
<evidence type="ECO:0000256" key="2">
    <source>
        <dbReference type="ARBA" id="ARBA00005019"/>
    </source>
</evidence>
<dbReference type="HAMAP" id="MF_00244">
    <property type="entry name" value="NaMN_adenylyltr"/>
    <property type="match status" value="1"/>
</dbReference>
<accession>A0A7C1W347</accession>
<dbReference type="UniPathway" id="UPA00253">
    <property type="reaction ID" value="UER00332"/>
</dbReference>
<feature type="domain" description="Cytidyltransferase-like" evidence="12">
    <location>
        <begin position="12"/>
        <end position="188"/>
    </location>
</feature>
<dbReference type="GO" id="GO:0005524">
    <property type="term" value="F:ATP binding"/>
    <property type="evidence" value="ECO:0007669"/>
    <property type="project" value="UniProtKB-KW"/>
</dbReference>
<name>A0A7C1W347_9GAMM</name>
<keyword evidence="5 11" id="KW-0808">Transferase</keyword>
<dbReference type="CDD" id="cd02165">
    <property type="entry name" value="NMNAT"/>
    <property type="match status" value="1"/>
</dbReference>
<keyword evidence="4 11" id="KW-0662">Pyridine nucleotide biosynthesis</keyword>
<keyword evidence="7 11" id="KW-0547">Nucleotide-binding</keyword>
<evidence type="ECO:0000259" key="12">
    <source>
        <dbReference type="Pfam" id="PF01467"/>
    </source>
</evidence>
<dbReference type="InterPro" id="IPR004821">
    <property type="entry name" value="Cyt_trans-like"/>
</dbReference>
<comment type="function">
    <text evidence="1 11">Catalyzes the reversible adenylation of nicotinate mononucleotide (NaMN) to nicotinic acid adenine dinucleotide (NaAD).</text>
</comment>
<dbReference type="InterPro" id="IPR014729">
    <property type="entry name" value="Rossmann-like_a/b/a_fold"/>
</dbReference>
<keyword evidence="9 11" id="KW-0520">NAD</keyword>
<evidence type="ECO:0000313" key="13">
    <source>
        <dbReference type="EMBL" id="HEC72956.1"/>
    </source>
</evidence>
<comment type="similarity">
    <text evidence="3 11">Belongs to the NadD family.</text>
</comment>
<evidence type="ECO:0000256" key="8">
    <source>
        <dbReference type="ARBA" id="ARBA00022840"/>
    </source>
</evidence>
<keyword evidence="8 11" id="KW-0067">ATP-binding</keyword>
<dbReference type="GO" id="GO:0009435">
    <property type="term" value="P:NAD+ biosynthetic process"/>
    <property type="evidence" value="ECO:0007669"/>
    <property type="project" value="UniProtKB-UniRule"/>
</dbReference>
<evidence type="ECO:0000256" key="1">
    <source>
        <dbReference type="ARBA" id="ARBA00002324"/>
    </source>
</evidence>
<dbReference type="AlphaFoldDB" id="A0A7C1W347"/>
<dbReference type="Pfam" id="PF01467">
    <property type="entry name" value="CTP_transf_like"/>
    <property type="match status" value="1"/>
</dbReference>
<evidence type="ECO:0000256" key="4">
    <source>
        <dbReference type="ARBA" id="ARBA00022642"/>
    </source>
</evidence>
<dbReference type="GO" id="GO:0004515">
    <property type="term" value="F:nicotinate-nucleotide adenylyltransferase activity"/>
    <property type="evidence" value="ECO:0007669"/>
    <property type="project" value="UniProtKB-UniRule"/>
</dbReference>
<reference evidence="13" key="1">
    <citation type="journal article" date="2020" name="mSystems">
        <title>Genome- and Community-Level Interaction Insights into Carbon Utilization and Element Cycling Functions of Hydrothermarchaeota in Hydrothermal Sediment.</title>
        <authorList>
            <person name="Zhou Z."/>
            <person name="Liu Y."/>
            <person name="Xu W."/>
            <person name="Pan J."/>
            <person name="Luo Z.H."/>
            <person name="Li M."/>
        </authorList>
    </citation>
    <scope>NUCLEOTIDE SEQUENCE [LARGE SCALE GENOMIC DNA]</scope>
    <source>
        <strain evidence="13">HyVt-380</strain>
    </source>
</reference>
<sequence>MVRSDNKPAIGILGGTFDPVHFGHLRTGLDVVEQLELAQLRLVPCAMPAHRDNPSATAQERRLMLELAIKNHPKLMVDDRELLREGPSYTVDTLESLREDYPENPLFLLMGTDTFSQLTTWSRWTQILPLAHIVVMRRADEPWMLSNQLSEFYEQNLASEDDASLKAGKVWSFPVTQMGISATAIRDRLLRGDDVRYLLPDAVISLIEQLHLYRAKTASS</sequence>
<dbReference type="EMBL" id="DRHY01000029">
    <property type="protein sequence ID" value="HEC72956.1"/>
    <property type="molecule type" value="Genomic_DNA"/>
</dbReference>
<evidence type="ECO:0000256" key="9">
    <source>
        <dbReference type="ARBA" id="ARBA00023027"/>
    </source>
</evidence>
<organism evidence="13">
    <name type="scientific">Methylophaga aminisulfidivorans</name>
    <dbReference type="NCBI Taxonomy" id="230105"/>
    <lineage>
        <taxon>Bacteria</taxon>
        <taxon>Pseudomonadati</taxon>
        <taxon>Pseudomonadota</taxon>
        <taxon>Gammaproteobacteria</taxon>
        <taxon>Thiotrichales</taxon>
        <taxon>Piscirickettsiaceae</taxon>
        <taxon>Methylophaga</taxon>
    </lineage>
</organism>
<comment type="catalytic activity">
    <reaction evidence="10 11">
        <text>nicotinate beta-D-ribonucleotide + ATP + H(+) = deamido-NAD(+) + diphosphate</text>
        <dbReference type="Rhea" id="RHEA:22860"/>
        <dbReference type="ChEBI" id="CHEBI:15378"/>
        <dbReference type="ChEBI" id="CHEBI:30616"/>
        <dbReference type="ChEBI" id="CHEBI:33019"/>
        <dbReference type="ChEBI" id="CHEBI:57502"/>
        <dbReference type="ChEBI" id="CHEBI:58437"/>
        <dbReference type="EC" id="2.7.7.18"/>
    </reaction>
</comment>
<evidence type="ECO:0000256" key="6">
    <source>
        <dbReference type="ARBA" id="ARBA00022695"/>
    </source>
</evidence>
<dbReference type="SUPFAM" id="SSF52374">
    <property type="entry name" value="Nucleotidylyl transferase"/>
    <property type="match status" value="1"/>
</dbReference>
<dbReference type="NCBIfam" id="TIGR00482">
    <property type="entry name" value="nicotinate (nicotinamide) nucleotide adenylyltransferase"/>
    <property type="match status" value="1"/>
</dbReference>